<gene>
    <name evidence="2" type="ORF">GN234_02965</name>
</gene>
<name>A0A6N1C914_9PSED</name>
<dbReference type="RefSeq" id="WP_176687830.1">
    <property type="nucleotide sequence ID" value="NZ_CP048810.1"/>
</dbReference>
<evidence type="ECO:0000313" key="3">
    <source>
        <dbReference type="Proteomes" id="UP000509545"/>
    </source>
</evidence>
<sequence length="527" mass="58603">MKFIKVQHRGKLQQDARNSGVLYVDNWDDYGYKTKFVLVIVDGSGVEHRVGDLKIAYQGQSEGWTEHGMPDEFTSLEPKFFSLGQDVEYYRKLLELFSLEEAHAILHALGDVAFSKERREASSSELAFSTSLLRAVNPTTIDHQFKRILTGDAPLTPYDFFYEKARSDGIAPLTLEFSVDPDVKPSSNVHILIGRNGVGKTTLLNGMVDSLVTPSEEVYAKGCFFNKNMWSFRRPLTNDDFAGVVSVSFSAFDPFDPPPNQDDPSQGMRYRYVGLKHKVLAAEGEDVWGLKTKPHLCIDLADSLKVCLSLSAKRARWIKAIHKLESDFNFEEMNLIQLIAVFDADGSETKAEFVRRSTTMLEGMSSGHAIVLLTITQLVETVDEKTLVLIDEPESHLHPPLLSAFTRALSDLLTARNAVAIIATHSPVVLQEVPKSCVSIINRSGETATIDRPDAETFAENVGVLTRHVFGLEVSKSGFHELLAADVRTGAPYEQIRGDYAGQIGTEGQALLRSMTIARDKQWESDL</sequence>
<evidence type="ECO:0000259" key="1">
    <source>
        <dbReference type="Pfam" id="PF13304"/>
    </source>
</evidence>
<dbReference type="GO" id="GO:0005524">
    <property type="term" value="F:ATP binding"/>
    <property type="evidence" value="ECO:0007669"/>
    <property type="project" value="UniProtKB-KW"/>
</dbReference>
<dbReference type="SUPFAM" id="SSF52540">
    <property type="entry name" value="P-loop containing nucleoside triphosphate hydrolases"/>
    <property type="match status" value="1"/>
</dbReference>
<keyword evidence="3" id="KW-1185">Reference proteome</keyword>
<dbReference type="AlphaFoldDB" id="A0A6N1C914"/>
<reference evidence="2 3" key="1">
    <citation type="submission" date="2020-02" db="EMBL/GenBank/DDBJ databases">
        <authorList>
            <person name="Liang J."/>
        </authorList>
    </citation>
    <scope>NUCLEOTIDE SEQUENCE [LARGE SCALE GENOMIC DNA]</scope>
    <source>
        <strain evidence="2 3">L22-9</strain>
    </source>
</reference>
<proteinExistence type="predicted"/>
<organism evidence="2 3">
    <name type="scientific">Pseudomonas bijieensis</name>
    <dbReference type="NCBI Taxonomy" id="2681983"/>
    <lineage>
        <taxon>Bacteria</taxon>
        <taxon>Pseudomonadati</taxon>
        <taxon>Pseudomonadota</taxon>
        <taxon>Gammaproteobacteria</taxon>
        <taxon>Pseudomonadales</taxon>
        <taxon>Pseudomonadaceae</taxon>
        <taxon>Pseudomonas</taxon>
    </lineage>
</organism>
<dbReference type="Gene3D" id="3.40.50.300">
    <property type="entry name" value="P-loop containing nucleotide triphosphate hydrolases"/>
    <property type="match status" value="1"/>
</dbReference>
<dbReference type="Proteomes" id="UP000509545">
    <property type="component" value="Chromosome"/>
</dbReference>
<protein>
    <submittedName>
        <fullName evidence="2">ATP-binding protein</fullName>
    </submittedName>
</protein>
<evidence type="ECO:0000313" key="2">
    <source>
        <dbReference type="EMBL" id="QKS80965.1"/>
    </source>
</evidence>
<dbReference type="PANTHER" id="PTHR43581">
    <property type="entry name" value="ATP/GTP PHOSPHATASE"/>
    <property type="match status" value="1"/>
</dbReference>
<dbReference type="InterPro" id="IPR027417">
    <property type="entry name" value="P-loop_NTPase"/>
</dbReference>
<dbReference type="Pfam" id="PF13304">
    <property type="entry name" value="AAA_21"/>
    <property type="match status" value="1"/>
</dbReference>
<dbReference type="KEGG" id="pbz:GN234_02965"/>
<dbReference type="GO" id="GO:0016887">
    <property type="term" value="F:ATP hydrolysis activity"/>
    <property type="evidence" value="ECO:0007669"/>
    <property type="project" value="InterPro"/>
</dbReference>
<accession>A0A6N1C914</accession>
<keyword evidence="2" id="KW-0547">Nucleotide-binding</keyword>
<dbReference type="InterPro" id="IPR051396">
    <property type="entry name" value="Bact_Antivir_Def_Nuclease"/>
</dbReference>
<keyword evidence="2" id="KW-0067">ATP-binding</keyword>
<dbReference type="InterPro" id="IPR003959">
    <property type="entry name" value="ATPase_AAA_core"/>
</dbReference>
<feature type="domain" description="ATPase AAA-type core" evidence="1">
    <location>
        <begin position="361"/>
        <end position="430"/>
    </location>
</feature>
<dbReference type="EMBL" id="CP048810">
    <property type="protein sequence ID" value="QKS80965.1"/>
    <property type="molecule type" value="Genomic_DNA"/>
</dbReference>
<dbReference type="PANTHER" id="PTHR43581:SF2">
    <property type="entry name" value="EXCINUCLEASE ATPASE SUBUNIT"/>
    <property type="match status" value="1"/>
</dbReference>